<reference evidence="2 3" key="2">
    <citation type="submission" date="2018-11" db="EMBL/GenBank/DDBJ databases">
        <authorList>
            <consortium name="Pathogen Informatics"/>
        </authorList>
    </citation>
    <scope>NUCLEOTIDE SEQUENCE [LARGE SCALE GENOMIC DNA]</scope>
    <source>
        <strain evidence="2 3">NST_G2</strain>
    </source>
</reference>
<gene>
    <name evidence="2" type="ORF">SSLN_LOCUS13083</name>
</gene>
<sequence length="103" mass="11062">MQIHKTYLNCVRARKNANVGVFIDGGTSATVKIPANQSNNQTVNIDSHWNTLYPSEAQLSWGVFLGSEQAVTNPPPAPVMSHRSDDLAMGAGSHSQSLNVRSA</sequence>
<accession>A0A183T9D9</accession>
<proteinExistence type="predicted"/>
<evidence type="ECO:0000313" key="2">
    <source>
        <dbReference type="EMBL" id="VDL99468.1"/>
    </source>
</evidence>
<dbReference type="AlphaFoldDB" id="A0A183T9D9"/>
<dbReference type="WBParaSite" id="SSLN_0001358801-mRNA-1">
    <property type="protein sequence ID" value="SSLN_0001358801-mRNA-1"/>
    <property type="gene ID" value="SSLN_0001358801"/>
</dbReference>
<protein>
    <submittedName>
        <fullName evidence="4">Peptidase A1 domain-containing protein</fullName>
    </submittedName>
</protein>
<reference evidence="4" key="1">
    <citation type="submission" date="2016-06" db="UniProtKB">
        <authorList>
            <consortium name="WormBaseParasite"/>
        </authorList>
    </citation>
    <scope>IDENTIFICATION</scope>
</reference>
<evidence type="ECO:0000313" key="3">
    <source>
        <dbReference type="Proteomes" id="UP000275846"/>
    </source>
</evidence>
<feature type="region of interest" description="Disordered" evidence="1">
    <location>
        <begin position="72"/>
        <end position="103"/>
    </location>
</feature>
<evidence type="ECO:0000256" key="1">
    <source>
        <dbReference type="SAM" id="MobiDB-lite"/>
    </source>
</evidence>
<organism evidence="4">
    <name type="scientific">Schistocephalus solidus</name>
    <name type="common">Tapeworm</name>
    <dbReference type="NCBI Taxonomy" id="70667"/>
    <lineage>
        <taxon>Eukaryota</taxon>
        <taxon>Metazoa</taxon>
        <taxon>Spiralia</taxon>
        <taxon>Lophotrochozoa</taxon>
        <taxon>Platyhelminthes</taxon>
        <taxon>Cestoda</taxon>
        <taxon>Eucestoda</taxon>
        <taxon>Diphyllobothriidea</taxon>
        <taxon>Diphyllobothriidae</taxon>
        <taxon>Schistocephalus</taxon>
    </lineage>
</organism>
<evidence type="ECO:0000313" key="4">
    <source>
        <dbReference type="WBParaSite" id="SSLN_0001358801-mRNA-1"/>
    </source>
</evidence>
<dbReference type="Proteomes" id="UP000275846">
    <property type="component" value="Unassembled WGS sequence"/>
</dbReference>
<name>A0A183T9D9_SCHSO</name>
<dbReference type="EMBL" id="UYSU01037785">
    <property type="protein sequence ID" value="VDL99468.1"/>
    <property type="molecule type" value="Genomic_DNA"/>
</dbReference>
<feature type="compositionally biased region" description="Polar residues" evidence="1">
    <location>
        <begin position="93"/>
        <end position="103"/>
    </location>
</feature>
<keyword evidence="3" id="KW-1185">Reference proteome</keyword>